<dbReference type="InterPro" id="IPR050232">
    <property type="entry name" value="FBL13/AtMIF1-like"/>
</dbReference>
<organism evidence="2">
    <name type="scientific">Medicago truncatula</name>
    <name type="common">Barrel medic</name>
    <name type="synonym">Medicago tribuloides</name>
    <dbReference type="NCBI Taxonomy" id="3880"/>
    <lineage>
        <taxon>Eukaryota</taxon>
        <taxon>Viridiplantae</taxon>
        <taxon>Streptophyta</taxon>
        <taxon>Embryophyta</taxon>
        <taxon>Tracheophyta</taxon>
        <taxon>Spermatophyta</taxon>
        <taxon>Magnoliopsida</taxon>
        <taxon>eudicotyledons</taxon>
        <taxon>Gunneridae</taxon>
        <taxon>Pentapetalae</taxon>
        <taxon>rosids</taxon>
        <taxon>fabids</taxon>
        <taxon>Fabales</taxon>
        <taxon>Fabaceae</taxon>
        <taxon>Papilionoideae</taxon>
        <taxon>50 kb inversion clade</taxon>
        <taxon>NPAAA clade</taxon>
        <taxon>Hologalegina</taxon>
        <taxon>IRL clade</taxon>
        <taxon>Trifolieae</taxon>
        <taxon>Medicago</taxon>
    </lineage>
</organism>
<protein>
    <submittedName>
        <fullName evidence="2">Putative FBD domain-containing protein</fullName>
    </submittedName>
</protein>
<dbReference type="PANTHER" id="PTHR31900:SF34">
    <property type="entry name" value="EMB|CAB62440.1-RELATED"/>
    <property type="match status" value="1"/>
</dbReference>
<gene>
    <name evidence="2" type="ORF">MtrunA17_Chr4g0027421</name>
</gene>
<accession>A0A396I8L9</accession>
<dbReference type="AlphaFoldDB" id="A0A396I8L9"/>
<dbReference type="SUPFAM" id="SSF52047">
    <property type="entry name" value="RNI-like"/>
    <property type="match status" value="1"/>
</dbReference>
<dbReference type="EMBL" id="PSQE01000004">
    <property type="protein sequence ID" value="RHN60584.1"/>
    <property type="molecule type" value="Genomic_DNA"/>
</dbReference>
<dbReference type="InterPro" id="IPR032675">
    <property type="entry name" value="LRR_dom_sf"/>
</dbReference>
<sequence length="333" mass="38530">MSKEEIKSLPLAVLRRTENTSNIRFDTEKCCQPNDVHMWVSKAFVNFALLRRTESIRKLRLHSDKGCQPHDVHLWVSKALDLKVQELDLDLFLHEKILLPLRLSTCESLVVLKLRGRIQPTLNSSFHVYLPSLKILHIRESCSTLQINAPSLEVLSLVDYSSAPRQYEYTNLSNLDEASIFICKRVDFNNLYTFLKGLSNVKSLALSSKTFHFLSMEDKLDNLHLLTFHNLLFLWVEISKNWSWNMLVSFLQNAPKLKDLAITRNIEINSRRKEVGNPSWVEPLISPTCLRSSLITFEFVGIQNIKTELDFTRYIVSHSSKLQKVKIFTPTSK</sequence>
<dbReference type="Proteomes" id="UP000265566">
    <property type="component" value="Chromosome 4"/>
</dbReference>
<evidence type="ECO:0000313" key="2">
    <source>
        <dbReference type="EMBL" id="RHN60584.1"/>
    </source>
</evidence>
<dbReference type="PANTHER" id="PTHR31900">
    <property type="entry name" value="F-BOX/RNI SUPERFAMILY PROTEIN-RELATED"/>
    <property type="match status" value="1"/>
</dbReference>
<dbReference type="Gene3D" id="3.80.10.10">
    <property type="entry name" value="Ribonuclease Inhibitor"/>
    <property type="match status" value="1"/>
</dbReference>
<proteinExistence type="predicted"/>
<comment type="caution">
    <text evidence="2">The sequence shown here is derived from an EMBL/GenBank/DDBJ whole genome shotgun (WGS) entry which is preliminary data.</text>
</comment>
<name>A0A396I8L9_MEDTR</name>
<dbReference type="Pfam" id="PF08387">
    <property type="entry name" value="FBD"/>
    <property type="match status" value="1"/>
</dbReference>
<reference evidence="2" key="1">
    <citation type="journal article" date="2018" name="Nat. Plants">
        <title>Whole-genome landscape of Medicago truncatula symbiotic genes.</title>
        <authorList>
            <person name="Pecrix Y."/>
            <person name="Gamas P."/>
            <person name="Carrere S."/>
        </authorList>
    </citation>
    <scope>NUCLEOTIDE SEQUENCE</scope>
    <source>
        <tissue evidence="2">Leaves</tissue>
    </source>
</reference>
<dbReference type="InterPro" id="IPR006566">
    <property type="entry name" value="FBD"/>
</dbReference>
<feature type="domain" description="FBD" evidence="1">
    <location>
        <begin position="286"/>
        <end position="327"/>
    </location>
</feature>
<dbReference type="Gramene" id="rna22915">
    <property type="protein sequence ID" value="RHN60584.1"/>
    <property type="gene ID" value="gene22915"/>
</dbReference>
<evidence type="ECO:0000259" key="1">
    <source>
        <dbReference type="Pfam" id="PF08387"/>
    </source>
</evidence>